<sequence>MHRSSNQGLRYVANGRNGMDSSMVPQGLLSPVMPLPYDVQRNGPVPMSTLASTLASATPENQRMVRSFPSSPLIVILS</sequence>
<gene>
    <name evidence="1" type="ORF">RHMOL_Rhmol06G0128400</name>
</gene>
<dbReference type="EMBL" id="CM046393">
    <property type="protein sequence ID" value="KAI8550708.1"/>
    <property type="molecule type" value="Genomic_DNA"/>
</dbReference>
<evidence type="ECO:0000313" key="2">
    <source>
        <dbReference type="Proteomes" id="UP001062846"/>
    </source>
</evidence>
<dbReference type="Proteomes" id="UP001062846">
    <property type="component" value="Chromosome 6"/>
</dbReference>
<proteinExistence type="predicted"/>
<comment type="caution">
    <text evidence="1">The sequence shown here is derived from an EMBL/GenBank/DDBJ whole genome shotgun (WGS) entry which is preliminary data.</text>
</comment>
<reference evidence="1" key="1">
    <citation type="submission" date="2022-02" db="EMBL/GenBank/DDBJ databases">
        <title>Plant Genome Project.</title>
        <authorList>
            <person name="Zhang R.-G."/>
        </authorList>
    </citation>
    <scope>NUCLEOTIDE SEQUENCE</scope>
    <source>
        <strain evidence="1">AT1</strain>
    </source>
</reference>
<accession>A0ACC0NDR0</accession>
<name>A0ACC0NDR0_RHOML</name>
<organism evidence="1 2">
    <name type="scientific">Rhododendron molle</name>
    <name type="common">Chinese azalea</name>
    <name type="synonym">Azalea mollis</name>
    <dbReference type="NCBI Taxonomy" id="49168"/>
    <lineage>
        <taxon>Eukaryota</taxon>
        <taxon>Viridiplantae</taxon>
        <taxon>Streptophyta</taxon>
        <taxon>Embryophyta</taxon>
        <taxon>Tracheophyta</taxon>
        <taxon>Spermatophyta</taxon>
        <taxon>Magnoliopsida</taxon>
        <taxon>eudicotyledons</taxon>
        <taxon>Gunneridae</taxon>
        <taxon>Pentapetalae</taxon>
        <taxon>asterids</taxon>
        <taxon>Ericales</taxon>
        <taxon>Ericaceae</taxon>
        <taxon>Ericoideae</taxon>
        <taxon>Rhodoreae</taxon>
        <taxon>Rhododendron</taxon>
    </lineage>
</organism>
<evidence type="ECO:0000313" key="1">
    <source>
        <dbReference type="EMBL" id="KAI8550708.1"/>
    </source>
</evidence>
<protein>
    <submittedName>
        <fullName evidence="1">Uncharacterized protein</fullName>
    </submittedName>
</protein>
<keyword evidence="2" id="KW-1185">Reference proteome</keyword>